<dbReference type="PANTHER" id="PTHR35008:SF8">
    <property type="entry name" value="ALCOHOL DEHYDROGENASE CYTOCHROME C SUBUNIT"/>
    <property type="match status" value="1"/>
</dbReference>
<feature type="domain" description="Cytochrome c" evidence="12">
    <location>
        <begin position="24"/>
        <end position="127"/>
    </location>
</feature>
<evidence type="ECO:0000313" key="13">
    <source>
        <dbReference type="EMBL" id="MER5173040.1"/>
    </source>
</evidence>
<dbReference type="Gene3D" id="1.10.760.10">
    <property type="entry name" value="Cytochrome c-like domain"/>
    <property type="match status" value="3"/>
</dbReference>
<keyword evidence="6" id="KW-0677">Repeat</keyword>
<keyword evidence="7 9" id="KW-0408">Iron</keyword>
<sequence length="457" mass="48588">MKIHLISLSLGAVLLAGSASAQDDLTERGRYIATASDCVACHTGNADKPFAGNHVIASPVGDIVATNITPSKTYGIGSYTEAQFSDAVRRGVRADGANLYPAMPYTAFAKLTDEDMHALYAYFMRGVEPVEEPSAQTSLPFPFNIRASMVGWNLLFRDTATYQPDPSKTDAWNRGAYLVQGAAHCSTCHTPRGALMQELDDKFLAGAQVGAWYAPDITSDPETGIGSWSKDEIISYLQTGRAEGRAQAGGSMAEAVEHSFSKLKTEDLEAIATYLADVPASSGAKKEGRFDQGQPGNMTASFRGLDTAPSGLAAGAQVYSANCASCHGINGTGTKDQYYPSLFHNSATTGSNASNFIAAVLNGVDRNTDEGHVFMPPFGTQVNSFNSLTDEEIAQLTNYASTQFGHRSFDVDASDVAQVRAGGPSPNLLQMVRLLMGIGAVVIVLLLALVLLRRRKS</sequence>
<evidence type="ECO:0000256" key="3">
    <source>
        <dbReference type="ARBA" id="ARBA00022617"/>
    </source>
</evidence>
<dbReference type="PROSITE" id="PS51007">
    <property type="entry name" value="CYTC"/>
    <property type="match status" value="3"/>
</dbReference>
<evidence type="ECO:0000256" key="11">
    <source>
        <dbReference type="SAM" id="SignalP"/>
    </source>
</evidence>
<feature type="chain" id="PRO_5046239085" evidence="11">
    <location>
        <begin position="22"/>
        <end position="457"/>
    </location>
</feature>
<comment type="caution">
    <text evidence="13">The sequence shown here is derived from an EMBL/GenBank/DDBJ whole genome shotgun (WGS) entry which is preliminary data.</text>
</comment>
<feature type="signal peptide" evidence="11">
    <location>
        <begin position="1"/>
        <end position="21"/>
    </location>
</feature>
<keyword evidence="3 9" id="KW-0349">Heme</keyword>
<dbReference type="InterPro" id="IPR014353">
    <property type="entry name" value="Membr-bd_ADH_cyt_c"/>
</dbReference>
<keyword evidence="10" id="KW-1133">Transmembrane helix</keyword>
<evidence type="ECO:0000256" key="5">
    <source>
        <dbReference type="ARBA" id="ARBA00022729"/>
    </source>
</evidence>
<keyword evidence="10" id="KW-0812">Transmembrane</keyword>
<dbReference type="RefSeq" id="WP_350938226.1">
    <property type="nucleotide sequence ID" value="NZ_JAYWLC010000014.1"/>
</dbReference>
<name>A0ABV1SJH8_9RHOB</name>
<evidence type="ECO:0000256" key="6">
    <source>
        <dbReference type="ARBA" id="ARBA00022737"/>
    </source>
</evidence>
<evidence type="ECO:0000256" key="8">
    <source>
        <dbReference type="ARBA" id="ARBA00023136"/>
    </source>
</evidence>
<keyword evidence="2" id="KW-1003">Cell membrane</keyword>
<dbReference type="Pfam" id="PF00034">
    <property type="entry name" value="Cytochrom_C"/>
    <property type="match status" value="3"/>
</dbReference>
<comment type="subcellular location">
    <subcellularLocation>
        <location evidence="1">Cell membrane</location>
    </subcellularLocation>
</comment>
<accession>A0ABV1SJH8</accession>
<evidence type="ECO:0000256" key="1">
    <source>
        <dbReference type="ARBA" id="ARBA00004236"/>
    </source>
</evidence>
<evidence type="ECO:0000259" key="12">
    <source>
        <dbReference type="PROSITE" id="PS51007"/>
    </source>
</evidence>
<evidence type="ECO:0000256" key="10">
    <source>
        <dbReference type="SAM" id="Phobius"/>
    </source>
</evidence>
<keyword evidence="5 11" id="KW-0732">Signal</keyword>
<keyword evidence="8 10" id="KW-0472">Membrane</keyword>
<protein>
    <submittedName>
        <fullName evidence="13">Cytochrome c</fullName>
    </submittedName>
</protein>
<keyword evidence="14" id="KW-1185">Reference proteome</keyword>
<reference evidence="13 14" key="1">
    <citation type="submission" date="2024-06" db="EMBL/GenBank/DDBJ databases">
        <title>Thioclava kandeliae sp. nov. from a rhizosphere soil sample of Kandelia candel in a mangrove.</title>
        <authorList>
            <person name="Mu T."/>
        </authorList>
    </citation>
    <scope>NUCLEOTIDE SEQUENCE [LARGE SCALE GENOMIC DNA]</scope>
    <source>
        <strain evidence="13 14">CPCC 100088</strain>
    </source>
</reference>
<dbReference type="PANTHER" id="PTHR35008">
    <property type="entry name" value="BLL4482 PROTEIN-RELATED"/>
    <property type="match status" value="1"/>
</dbReference>
<evidence type="ECO:0000256" key="2">
    <source>
        <dbReference type="ARBA" id="ARBA00022475"/>
    </source>
</evidence>
<organism evidence="13 14">
    <name type="scientific">Thioclava kandeliae</name>
    <dbReference type="NCBI Taxonomy" id="3070818"/>
    <lineage>
        <taxon>Bacteria</taxon>
        <taxon>Pseudomonadati</taxon>
        <taxon>Pseudomonadota</taxon>
        <taxon>Alphaproteobacteria</taxon>
        <taxon>Rhodobacterales</taxon>
        <taxon>Paracoccaceae</taxon>
        <taxon>Thioclava</taxon>
    </lineage>
</organism>
<dbReference type="SUPFAM" id="SSF46626">
    <property type="entry name" value="Cytochrome c"/>
    <property type="match status" value="3"/>
</dbReference>
<dbReference type="PIRSF" id="PIRSF000018">
    <property type="entry name" value="Mb_ADH_cyt_c"/>
    <property type="match status" value="1"/>
</dbReference>
<keyword evidence="4 9" id="KW-0479">Metal-binding</keyword>
<evidence type="ECO:0000256" key="9">
    <source>
        <dbReference type="PROSITE-ProRule" id="PRU00433"/>
    </source>
</evidence>
<gene>
    <name evidence="13" type="ORF">VSX56_14790</name>
</gene>
<feature type="transmembrane region" description="Helical" evidence="10">
    <location>
        <begin position="434"/>
        <end position="452"/>
    </location>
</feature>
<evidence type="ECO:0000256" key="4">
    <source>
        <dbReference type="ARBA" id="ARBA00022723"/>
    </source>
</evidence>
<evidence type="ECO:0000313" key="14">
    <source>
        <dbReference type="Proteomes" id="UP001438953"/>
    </source>
</evidence>
<feature type="domain" description="Cytochrome c" evidence="12">
    <location>
        <begin position="170"/>
        <end position="279"/>
    </location>
</feature>
<proteinExistence type="predicted"/>
<evidence type="ECO:0000256" key="7">
    <source>
        <dbReference type="ARBA" id="ARBA00023004"/>
    </source>
</evidence>
<dbReference type="Proteomes" id="UP001438953">
    <property type="component" value="Unassembled WGS sequence"/>
</dbReference>
<dbReference type="InterPro" id="IPR051459">
    <property type="entry name" value="Cytochrome_c-type_DH"/>
</dbReference>
<feature type="domain" description="Cytochrome c" evidence="12">
    <location>
        <begin position="310"/>
        <end position="404"/>
    </location>
</feature>
<dbReference type="InterPro" id="IPR036909">
    <property type="entry name" value="Cyt_c-like_dom_sf"/>
</dbReference>
<dbReference type="EMBL" id="JAYWLC010000014">
    <property type="protein sequence ID" value="MER5173040.1"/>
    <property type="molecule type" value="Genomic_DNA"/>
</dbReference>
<dbReference type="InterPro" id="IPR009056">
    <property type="entry name" value="Cyt_c-like_dom"/>
</dbReference>